<evidence type="ECO:0000313" key="6">
    <source>
        <dbReference type="EMBL" id="PTX57208.1"/>
    </source>
</evidence>
<evidence type="ECO:0000256" key="3">
    <source>
        <dbReference type="ARBA" id="ARBA00022833"/>
    </source>
</evidence>
<keyword evidence="7" id="KW-1185">Reference proteome</keyword>
<dbReference type="EMBL" id="QBKS01000001">
    <property type="protein sequence ID" value="PTX57208.1"/>
    <property type="molecule type" value="Genomic_DNA"/>
</dbReference>
<dbReference type="Pfam" id="PF04828">
    <property type="entry name" value="GFA"/>
    <property type="match status" value="1"/>
</dbReference>
<protein>
    <recommendedName>
        <fullName evidence="5">CENP-V/GFA domain-containing protein</fullName>
    </recommendedName>
</protein>
<dbReference type="GO" id="GO:0046872">
    <property type="term" value="F:metal ion binding"/>
    <property type="evidence" value="ECO:0007669"/>
    <property type="project" value="UniProtKB-KW"/>
</dbReference>
<dbReference type="SUPFAM" id="SSF51316">
    <property type="entry name" value="Mss4-like"/>
    <property type="match status" value="1"/>
</dbReference>
<comment type="caution">
    <text evidence="6">The sequence shown here is derived from an EMBL/GenBank/DDBJ whole genome shotgun (WGS) entry which is preliminary data.</text>
</comment>
<dbReference type="Gene3D" id="3.90.1590.10">
    <property type="entry name" value="glutathione-dependent formaldehyde- activating enzyme (gfa)"/>
    <property type="match status" value="1"/>
</dbReference>
<accession>A0A2T6BMA5</accession>
<feature type="domain" description="CENP-V/GFA" evidence="5">
    <location>
        <begin position="9"/>
        <end position="117"/>
    </location>
</feature>
<dbReference type="Proteomes" id="UP000243978">
    <property type="component" value="Unassembled WGS sequence"/>
</dbReference>
<reference evidence="6 7" key="1">
    <citation type="submission" date="2018-04" db="EMBL/GenBank/DDBJ databases">
        <title>Genomic Encyclopedia of Archaeal and Bacterial Type Strains, Phase II (KMG-II): from individual species to whole genera.</title>
        <authorList>
            <person name="Goeker M."/>
        </authorList>
    </citation>
    <scope>NUCLEOTIDE SEQUENCE [LARGE SCALE GENOMIC DNA]</scope>
    <source>
        <strain evidence="6 7">DSM 100977</strain>
    </source>
</reference>
<gene>
    <name evidence="6" type="ORF">C8N43_1874</name>
</gene>
<evidence type="ECO:0000259" key="5">
    <source>
        <dbReference type="PROSITE" id="PS51891"/>
    </source>
</evidence>
<dbReference type="PANTHER" id="PTHR33337:SF40">
    <property type="entry name" value="CENP-V_GFA DOMAIN-CONTAINING PROTEIN-RELATED"/>
    <property type="match status" value="1"/>
</dbReference>
<dbReference type="PROSITE" id="PS51891">
    <property type="entry name" value="CENP_V_GFA"/>
    <property type="match status" value="1"/>
</dbReference>
<sequence length="132" mass="14748">MSSDDTQVLTGRCLCGACRFELTGPHNFVGHCHCESCRRATASPMTTWIGQENGSWRFTGIEPTRFFSSPGNERGFCPKCGSPMFFRADRFPNEVHFYAALLDDPEAVTPAAQYHFDEVLSWMHLADGPPPK</sequence>
<dbReference type="AlphaFoldDB" id="A0A2T6BMA5"/>
<organism evidence="6 7">
    <name type="scientific">Litoreibacter ponti</name>
    <dbReference type="NCBI Taxonomy" id="1510457"/>
    <lineage>
        <taxon>Bacteria</taxon>
        <taxon>Pseudomonadati</taxon>
        <taxon>Pseudomonadota</taxon>
        <taxon>Alphaproteobacteria</taxon>
        <taxon>Rhodobacterales</taxon>
        <taxon>Roseobacteraceae</taxon>
        <taxon>Litoreibacter</taxon>
    </lineage>
</organism>
<keyword evidence="4" id="KW-0456">Lyase</keyword>
<keyword evidence="2" id="KW-0479">Metal-binding</keyword>
<dbReference type="PANTHER" id="PTHR33337">
    <property type="entry name" value="GFA DOMAIN-CONTAINING PROTEIN"/>
    <property type="match status" value="1"/>
</dbReference>
<dbReference type="InterPro" id="IPR006913">
    <property type="entry name" value="CENP-V/GFA"/>
</dbReference>
<proteinExistence type="inferred from homology"/>
<dbReference type="InterPro" id="IPR011057">
    <property type="entry name" value="Mss4-like_sf"/>
</dbReference>
<keyword evidence="3" id="KW-0862">Zinc</keyword>
<dbReference type="RefSeq" id="WP_107845329.1">
    <property type="nucleotide sequence ID" value="NZ_QBKS01000001.1"/>
</dbReference>
<dbReference type="OrthoDB" id="9807246at2"/>
<evidence type="ECO:0000256" key="1">
    <source>
        <dbReference type="ARBA" id="ARBA00005495"/>
    </source>
</evidence>
<dbReference type="GO" id="GO:0016846">
    <property type="term" value="F:carbon-sulfur lyase activity"/>
    <property type="evidence" value="ECO:0007669"/>
    <property type="project" value="InterPro"/>
</dbReference>
<evidence type="ECO:0000256" key="4">
    <source>
        <dbReference type="ARBA" id="ARBA00023239"/>
    </source>
</evidence>
<comment type="similarity">
    <text evidence="1">Belongs to the Gfa family.</text>
</comment>
<evidence type="ECO:0000313" key="7">
    <source>
        <dbReference type="Proteomes" id="UP000243978"/>
    </source>
</evidence>
<name>A0A2T6BMA5_9RHOB</name>
<evidence type="ECO:0000256" key="2">
    <source>
        <dbReference type="ARBA" id="ARBA00022723"/>
    </source>
</evidence>